<protein>
    <submittedName>
        <fullName evidence="2">Uncharacterized protein</fullName>
    </submittedName>
</protein>
<name>A0AAW1S1E5_9CHLO</name>
<keyword evidence="1" id="KW-1133">Transmembrane helix</keyword>
<sequence length="98" mass="11129">MAEDLAQKAKRQLAKTSDGFRWVRPEVYPLLAALGIGCAFCAYSFGRNLMHNPGITLNKQRRSGERELTEEEARKYHKSVYRSMADSRKGKQGIIPDI</sequence>
<keyword evidence="3" id="KW-1185">Reference proteome</keyword>
<gene>
    <name evidence="2" type="ORF">WJX74_004559</name>
</gene>
<dbReference type="InterPro" id="IPR010530">
    <property type="entry name" value="B12D"/>
</dbReference>
<feature type="transmembrane region" description="Helical" evidence="1">
    <location>
        <begin position="27"/>
        <end position="45"/>
    </location>
</feature>
<keyword evidence="1" id="KW-0812">Transmembrane</keyword>
<evidence type="ECO:0000313" key="2">
    <source>
        <dbReference type="EMBL" id="KAK9840165.1"/>
    </source>
</evidence>
<accession>A0AAW1S1E5</accession>
<dbReference type="EMBL" id="JALJOS010000004">
    <property type="protein sequence ID" value="KAK9840165.1"/>
    <property type="molecule type" value="Genomic_DNA"/>
</dbReference>
<dbReference type="Pfam" id="PF06522">
    <property type="entry name" value="B12D"/>
    <property type="match status" value="1"/>
</dbReference>
<keyword evidence="1" id="KW-0472">Membrane</keyword>
<reference evidence="2 3" key="1">
    <citation type="journal article" date="2024" name="Nat. Commun.">
        <title>Phylogenomics reveals the evolutionary origins of lichenization in chlorophyte algae.</title>
        <authorList>
            <person name="Puginier C."/>
            <person name="Libourel C."/>
            <person name="Otte J."/>
            <person name="Skaloud P."/>
            <person name="Haon M."/>
            <person name="Grisel S."/>
            <person name="Petersen M."/>
            <person name="Berrin J.G."/>
            <person name="Delaux P.M."/>
            <person name="Dal Grande F."/>
            <person name="Keller J."/>
        </authorList>
    </citation>
    <scope>NUCLEOTIDE SEQUENCE [LARGE SCALE GENOMIC DNA]</scope>
    <source>
        <strain evidence="2 3">SAG 2145</strain>
    </source>
</reference>
<proteinExistence type="predicted"/>
<organism evidence="2 3">
    <name type="scientific">Apatococcus lobatus</name>
    <dbReference type="NCBI Taxonomy" id="904363"/>
    <lineage>
        <taxon>Eukaryota</taxon>
        <taxon>Viridiplantae</taxon>
        <taxon>Chlorophyta</taxon>
        <taxon>core chlorophytes</taxon>
        <taxon>Trebouxiophyceae</taxon>
        <taxon>Chlorellales</taxon>
        <taxon>Chlorellaceae</taxon>
        <taxon>Apatococcus</taxon>
    </lineage>
</organism>
<dbReference type="AlphaFoldDB" id="A0AAW1S1E5"/>
<dbReference type="Proteomes" id="UP001438707">
    <property type="component" value="Unassembled WGS sequence"/>
</dbReference>
<evidence type="ECO:0000256" key="1">
    <source>
        <dbReference type="SAM" id="Phobius"/>
    </source>
</evidence>
<evidence type="ECO:0000313" key="3">
    <source>
        <dbReference type="Proteomes" id="UP001438707"/>
    </source>
</evidence>
<comment type="caution">
    <text evidence="2">The sequence shown here is derived from an EMBL/GenBank/DDBJ whole genome shotgun (WGS) entry which is preliminary data.</text>
</comment>
<dbReference type="PANTHER" id="PTHR33417">
    <property type="entry name" value="G-BOX BINDING PROTEIN"/>
    <property type="match status" value="1"/>
</dbReference>